<feature type="compositionally biased region" description="Polar residues" evidence="1">
    <location>
        <begin position="7"/>
        <end position="22"/>
    </location>
</feature>
<organism evidence="2 3">
    <name type="scientific">Streptomyces fuscichromogenes</name>
    <dbReference type="NCBI Taxonomy" id="1324013"/>
    <lineage>
        <taxon>Bacteria</taxon>
        <taxon>Bacillati</taxon>
        <taxon>Actinomycetota</taxon>
        <taxon>Actinomycetes</taxon>
        <taxon>Kitasatosporales</taxon>
        <taxon>Streptomycetaceae</taxon>
        <taxon>Streptomyces</taxon>
    </lineage>
</organism>
<reference evidence="2" key="2">
    <citation type="submission" date="2020-09" db="EMBL/GenBank/DDBJ databases">
        <authorList>
            <person name="Sun Q."/>
            <person name="Zhou Y."/>
        </authorList>
    </citation>
    <scope>NUCLEOTIDE SEQUENCE</scope>
    <source>
        <strain evidence="2">CGMCC 4.7110</strain>
    </source>
</reference>
<evidence type="ECO:0000256" key="1">
    <source>
        <dbReference type="SAM" id="MobiDB-lite"/>
    </source>
</evidence>
<comment type="caution">
    <text evidence="2">The sequence shown here is derived from an EMBL/GenBank/DDBJ whole genome shotgun (WGS) entry which is preliminary data.</text>
</comment>
<keyword evidence="3" id="KW-1185">Reference proteome</keyword>
<sequence length="104" mass="10493">MPRTGTAPPNSGVSGFTETTAANRRRSRAHPFPATATASRKPAPRPSRTVSGALSASPGDGRPKGASTTAECSQGPAESAYGTAPVGSRVLNSVCRRGPWATAS</sequence>
<evidence type="ECO:0000313" key="3">
    <source>
        <dbReference type="Proteomes" id="UP000653411"/>
    </source>
</evidence>
<proteinExistence type="predicted"/>
<dbReference type="Proteomes" id="UP000653411">
    <property type="component" value="Unassembled WGS sequence"/>
</dbReference>
<accession>A0A917XI55</accession>
<reference evidence="2" key="1">
    <citation type="journal article" date="2014" name="Int. J. Syst. Evol. Microbiol.">
        <title>Complete genome sequence of Corynebacterium casei LMG S-19264T (=DSM 44701T), isolated from a smear-ripened cheese.</title>
        <authorList>
            <consortium name="US DOE Joint Genome Institute (JGI-PGF)"/>
            <person name="Walter F."/>
            <person name="Albersmeier A."/>
            <person name="Kalinowski J."/>
            <person name="Ruckert C."/>
        </authorList>
    </citation>
    <scope>NUCLEOTIDE SEQUENCE</scope>
    <source>
        <strain evidence="2">CGMCC 4.7110</strain>
    </source>
</reference>
<protein>
    <submittedName>
        <fullName evidence="2">Uncharacterized protein</fullName>
    </submittedName>
</protein>
<dbReference type="AlphaFoldDB" id="A0A917XI55"/>
<gene>
    <name evidence="2" type="ORF">GCM10011578_063370</name>
</gene>
<dbReference type="EMBL" id="BMML01000016">
    <property type="protein sequence ID" value="GGN27805.1"/>
    <property type="molecule type" value="Genomic_DNA"/>
</dbReference>
<name>A0A917XI55_9ACTN</name>
<evidence type="ECO:0000313" key="2">
    <source>
        <dbReference type="EMBL" id="GGN27805.1"/>
    </source>
</evidence>
<feature type="region of interest" description="Disordered" evidence="1">
    <location>
        <begin position="1"/>
        <end position="89"/>
    </location>
</feature>